<dbReference type="SMART" id="SM00487">
    <property type="entry name" value="DEXDc"/>
    <property type="match status" value="1"/>
</dbReference>
<dbReference type="FunFam" id="3.40.50.300:FF:000849">
    <property type="entry name" value="ATP-dependent RNA helicase DBP5"/>
    <property type="match status" value="1"/>
</dbReference>
<accession>A0A7S0ZF31</accession>
<evidence type="ECO:0000256" key="1">
    <source>
        <dbReference type="ARBA" id="ARBA00012552"/>
    </source>
</evidence>
<feature type="region of interest" description="Disordered" evidence="9">
    <location>
        <begin position="1"/>
        <end position="72"/>
    </location>
</feature>
<evidence type="ECO:0000256" key="7">
    <source>
        <dbReference type="ARBA" id="ARBA00047984"/>
    </source>
</evidence>
<dbReference type="PANTHER" id="PTHR47958">
    <property type="entry name" value="ATP-DEPENDENT RNA HELICASE DBP3"/>
    <property type="match status" value="1"/>
</dbReference>
<feature type="short sequence motif" description="Q motif" evidence="8">
    <location>
        <begin position="94"/>
        <end position="122"/>
    </location>
</feature>
<evidence type="ECO:0000259" key="11">
    <source>
        <dbReference type="PROSITE" id="PS51194"/>
    </source>
</evidence>
<dbReference type="EC" id="3.6.4.13" evidence="1"/>
<dbReference type="GO" id="GO:0003723">
    <property type="term" value="F:RNA binding"/>
    <property type="evidence" value="ECO:0007669"/>
    <property type="project" value="UniProtKB-KW"/>
</dbReference>
<dbReference type="EMBL" id="HBFP01005978">
    <property type="protein sequence ID" value="CAD8819860.1"/>
    <property type="molecule type" value="Transcribed_RNA"/>
</dbReference>
<dbReference type="Pfam" id="PF00270">
    <property type="entry name" value="DEAD"/>
    <property type="match status" value="1"/>
</dbReference>
<feature type="domain" description="DEAD-box RNA helicase Q" evidence="12">
    <location>
        <begin position="94"/>
        <end position="122"/>
    </location>
</feature>
<dbReference type="CDD" id="cd17963">
    <property type="entry name" value="DEADc_DDX19_DDX25"/>
    <property type="match status" value="1"/>
</dbReference>
<dbReference type="PROSITE" id="PS51192">
    <property type="entry name" value="HELICASE_ATP_BIND_1"/>
    <property type="match status" value="1"/>
</dbReference>
<dbReference type="PROSITE" id="PS51194">
    <property type="entry name" value="HELICASE_CTER"/>
    <property type="match status" value="1"/>
</dbReference>
<evidence type="ECO:0000256" key="8">
    <source>
        <dbReference type="PROSITE-ProRule" id="PRU00552"/>
    </source>
</evidence>
<evidence type="ECO:0000313" key="13">
    <source>
        <dbReference type="EMBL" id="CAD8819860.1"/>
    </source>
</evidence>
<gene>
    <name evidence="13" type="ORF">TOLI1172_LOCUS4249</name>
</gene>
<evidence type="ECO:0000259" key="12">
    <source>
        <dbReference type="PROSITE" id="PS51195"/>
    </source>
</evidence>
<comment type="catalytic activity">
    <reaction evidence="7">
        <text>ATP + H2O = ADP + phosphate + H(+)</text>
        <dbReference type="Rhea" id="RHEA:13065"/>
        <dbReference type="ChEBI" id="CHEBI:15377"/>
        <dbReference type="ChEBI" id="CHEBI:15378"/>
        <dbReference type="ChEBI" id="CHEBI:30616"/>
        <dbReference type="ChEBI" id="CHEBI:43474"/>
        <dbReference type="ChEBI" id="CHEBI:456216"/>
        <dbReference type="EC" id="3.6.4.13"/>
    </reaction>
</comment>
<dbReference type="GO" id="GO:0003724">
    <property type="term" value="F:RNA helicase activity"/>
    <property type="evidence" value="ECO:0007669"/>
    <property type="project" value="UniProtKB-EC"/>
</dbReference>
<dbReference type="AlphaFoldDB" id="A0A7S0ZF31"/>
<dbReference type="Pfam" id="PF00271">
    <property type="entry name" value="Helicase_C"/>
    <property type="match status" value="1"/>
</dbReference>
<sequence>MNGGEASVTSELANELQEKATTGGGSEETSKVQESKPQQKAWADISSDEDESNPVLNKANNDDVVDVSGIDPGDKSADVQVLQADPSTPYYSATSFEELNLSESLLRGIYANKFNKPSKIQATSLPMILGKDAKGLYKNLVGQAHNGSGKTACFVLGMLSRIDDSCNEVQSICVVPTRELARQIQEVVETLGKFTKVKVYLAVKQSDEERKNWRDQNEPTSRNITQQVVIGTPGKLLDLIKKRSIDTKKVKVFVLDEADVMVDTQGMGDQTLRIKRTLPRDVQTLLFSATYADEVRELALKIAPDANQITVKREQLSLDSIKQYYFDCSKDGADGRFNVLSDIYSYLTIGQSIIFVRTRAAASELSTRMRAEGHTVSLLYGGEMTPEERDRVIDEFRSATTKVLITTNVLARGVDILQVTVVINYDLPTDHTGTQADPETYLHRIGRTGRFGRKGVAINFVHDAASRSVLAELERYYGRPTTKVEDVEELERRIQEL</sequence>
<dbReference type="InterPro" id="IPR001650">
    <property type="entry name" value="Helicase_C-like"/>
</dbReference>
<keyword evidence="6" id="KW-0694">RNA-binding</keyword>
<keyword evidence="2" id="KW-0547">Nucleotide-binding</keyword>
<feature type="domain" description="Helicase ATP-binding" evidence="10">
    <location>
        <begin position="131"/>
        <end position="309"/>
    </location>
</feature>
<dbReference type="InterPro" id="IPR011545">
    <property type="entry name" value="DEAD/DEAH_box_helicase_dom"/>
</dbReference>
<proteinExistence type="predicted"/>
<dbReference type="InterPro" id="IPR027417">
    <property type="entry name" value="P-loop_NTPase"/>
</dbReference>
<keyword evidence="4" id="KW-0347">Helicase</keyword>
<evidence type="ECO:0000256" key="4">
    <source>
        <dbReference type="ARBA" id="ARBA00022806"/>
    </source>
</evidence>
<dbReference type="SUPFAM" id="SSF52540">
    <property type="entry name" value="P-loop containing nucleoside triphosphate hydrolases"/>
    <property type="match status" value="1"/>
</dbReference>
<organism evidence="13">
    <name type="scientific">Timspurckia oligopyrenoides</name>
    <dbReference type="NCBI Taxonomy" id="708627"/>
    <lineage>
        <taxon>Eukaryota</taxon>
        <taxon>Rhodophyta</taxon>
        <taxon>Bangiophyceae</taxon>
        <taxon>Porphyridiales</taxon>
        <taxon>Porphyridiaceae</taxon>
        <taxon>Timspurckia</taxon>
    </lineage>
</organism>
<evidence type="ECO:0000256" key="6">
    <source>
        <dbReference type="ARBA" id="ARBA00022884"/>
    </source>
</evidence>
<evidence type="ECO:0000259" key="10">
    <source>
        <dbReference type="PROSITE" id="PS51192"/>
    </source>
</evidence>
<keyword evidence="5" id="KW-0067">ATP-binding</keyword>
<evidence type="ECO:0000256" key="2">
    <source>
        <dbReference type="ARBA" id="ARBA00022741"/>
    </source>
</evidence>
<keyword evidence="3" id="KW-0378">Hydrolase</keyword>
<dbReference type="CDD" id="cd18787">
    <property type="entry name" value="SF2_C_DEAD"/>
    <property type="match status" value="1"/>
</dbReference>
<dbReference type="SMART" id="SM00490">
    <property type="entry name" value="HELICc"/>
    <property type="match status" value="1"/>
</dbReference>
<dbReference type="GO" id="GO:0005524">
    <property type="term" value="F:ATP binding"/>
    <property type="evidence" value="ECO:0007669"/>
    <property type="project" value="UniProtKB-KW"/>
</dbReference>
<evidence type="ECO:0000256" key="9">
    <source>
        <dbReference type="SAM" id="MobiDB-lite"/>
    </source>
</evidence>
<evidence type="ECO:0000256" key="5">
    <source>
        <dbReference type="ARBA" id="ARBA00022840"/>
    </source>
</evidence>
<dbReference type="InterPro" id="IPR014014">
    <property type="entry name" value="RNA_helicase_DEAD_Q_motif"/>
</dbReference>
<dbReference type="GO" id="GO:0016787">
    <property type="term" value="F:hydrolase activity"/>
    <property type="evidence" value="ECO:0007669"/>
    <property type="project" value="UniProtKB-KW"/>
</dbReference>
<dbReference type="InterPro" id="IPR014001">
    <property type="entry name" value="Helicase_ATP-bd"/>
</dbReference>
<protein>
    <recommendedName>
        <fullName evidence="1">RNA helicase</fullName>
        <ecNumber evidence="1">3.6.4.13</ecNumber>
    </recommendedName>
</protein>
<dbReference type="PROSITE" id="PS51195">
    <property type="entry name" value="Q_MOTIF"/>
    <property type="match status" value="1"/>
</dbReference>
<dbReference type="Gene3D" id="3.40.50.300">
    <property type="entry name" value="P-loop containing nucleotide triphosphate hydrolases"/>
    <property type="match status" value="2"/>
</dbReference>
<feature type="domain" description="Helicase C-terminal" evidence="11">
    <location>
        <begin position="339"/>
        <end position="497"/>
    </location>
</feature>
<reference evidence="13" key="1">
    <citation type="submission" date="2021-01" db="EMBL/GenBank/DDBJ databases">
        <authorList>
            <person name="Corre E."/>
            <person name="Pelletier E."/>
            <person name="Niang G."/>
            <person name="Scheremetjew M."/>
            <person name="Finn R."/>
            <person name="Kale V."/>
            <person name="Holt S."/>
            <person name="Cochrane G."/>
            <person name="Meng A."/>
            <person name="Brown T."/>
            <person name="Cohen L."/>
        </authorList>
    </citation>
    <scope>NUCLEOTIDE SEQUENCE</scope>
    <source>
        <strain evidence="13">CCMP3278</strain>
    </source>
</reference>
<name>A0A7S0ZF31_9RHOD</name>
<evidence type="ECO:0000256" key="3">
    <source>
        <dbReference type="ARBA" id="ARBA00022801"/>
    </source>
</evidence>